<comment type="caution">
    <text evidence="1">The sequence shown here is derived from an EMBL/GenBank/DDBJ whole genome shotgun (WGS) entry which is preliminary data.</text>
</comment>
<accession>A0A4C1X8K4</accession>
<evidence type="ECO:0000313" key="2">
    <source>
        <dbReference type="Proteomes" id="UP000299102"/>
    </source>
</evidence>
<reference evidence="1 2" key="1">
    <citation type="journal article" date="2019" name="Commun. Biol.">
        <title>The bagworm genome reveals a unique fibroin gene that provides high tensile strength.</title>
        <authorList>
            <person name="Kono N."/>
            <person name="Nakamura H."/>
            <person name="Ohtoshi R."/>
            <person name="Tomita M."/>
            <person name="Numata K."/>
            <person name="Arakawa K."/>
        </authorList>
    </citation>
    <scope>NUCLEOTIDE SEQUENCE [LARGE SCALE GENOMIC DNA]</scope>
</reference>
<dbReference type="AlphaFoldDB" id="A0A4C1X8K4"/>
<dbReference type="Proteomes" id="UP000299102">
    <property type="component" value="Unassembled WGS sequence"/>
</dbReference>
<keyword evidence="2" id="KW-1185">Reference proteome</keyword>
<name>A0A4C1X8K4_EUMVA</name>
<evidence type="ECO:0000313" key="1">
    <source>
        <dbReference type="EMBL" id="GBP60131.1"/>
    </source>
</evidence>
<proteinExistence type="predicted"/>
<organism evidence="1 2">
    <name type="scientific">Eumeta variegata</name>
    <name type="common">Bagworm moth</name>
    <name type="synonym">Eumeta japonica</name>
    <dbReference type="NCBI Taxonomy" id="151549"/>
    <lineage>
        <taxon>Eukaryota</taxon>
        <taxon>Metazoa</taxon>
        <taxon>Ecdysozoa</taxon>
        <taxon>Arthropoda</taxon>
        <taxon>Hexapoda</taxon>
        <taxon>Insecta</taxon>
        <taxon>Pterygota</taxon>
        <taxon>Neoptera</taxon>
        <taxon>Endopterygota</taxon>
        <taxon>Lepidoptera</taxon>
        <taxon>Glossata</taxon>
        <taxon>Ditrysia</taxon>
        <taxon>Tineoidea</taxon>
        <taxon>Psychidae</taxon>
        <taxon>Oiketicinae</taxon>
        <taxon>Eumeta</taxon>
    </lineage>
</organism>
<protein>
    <submittedName>
        <fullName evidence="1">Uncharacterized protein</fullName>
    </submittedName>
</protein>
<dbReference type="EMBL" id="BGZK01000780">
    <property type="protein sequence ID" value="GBP60131.1"/>
    <property type="molecule type" value="Genomic_DNA"/>
</dbReference>
<gene>
    <name evidence="1" type="ORF">EVAR_41820_1</name>
</gene>
<sequence length="85" mass="9663">MEPPSLKSVKYTLEPARLMAMPLSPNTAKVPVTIKLAFFSSQFSSFLRCFKEPTNGDSRQSFIIRNPYPENVPNKEIARHLSNYS</sequence>